<reference evidence="2 3" key="1">
    <citation type="submission" date="2022-03" db="EMBL/GenBank/DDBJ databases">
        <authorList>
            <person name="Macdonald S."/>
            <person name="Ahmed S."/>
            <person name="Newling K."/>
        </authorList>
    </citation>
    <scope>NUCLEOTIDE SEQUENCE [LARGE SCALE GENOMIC DNA]</scope>
</reference>
<organism evidence="2 3">
    <name type="scientific">Eruca vesicaria subsp. sativa</name>
    <name type="common">Garden rocket</name>
    <name type="synonym">Eruca sativa</name>
    <dbReference type="NCBI Taxonomy" id="29727"/>
    <lineage>
        <taxon>Eukaryota</taxon>
        <taxon>Viridiplantae</taxon>
        <taxon>Streptophyta</taxon>
        <taxon>Embryophyta</taxon>
        <taxon>Tracheophyta</taxon>
        <taxon>Spermatophyta</taxon>
        <taxon>Magnoliopsida</taxon>
        <taxon>eudicotyledons</taxon>
        <taxon>Gunneridae</taxon>
        <taxon>Pentapetalae</taxon>
        <taxon>rosids</taxon>
        <taxon>malvids</taxon>
        <taxon>Brassicales</taxon>
        <taxon>Brassicaceae</taxon>
        <taxon>Brassiceae</taxon>
        <taxon>Eruca</taxon>
    </lineage>
</organism>
<protein>
    <submittedName>
        <fullName evidence="2">Uncharacterized protein</fullName>
    </submittedName>
</protein>
<evidence type="ECO:0000256" key="1">
    <source>
        <dbReference type="SAM" id="MobiDB-lite"/>
    </source>
</evidence>
<feature type="compositionally biased region" description="Basic residues" evidence="1">
    <location>
        <begin position="79"/>
        <end position="90"/>
    </location>
</feature>
<accession>A0ABC8K579</accession>
<evidence type="ECO:0000313" key="3">
    <source>
        <dbReference type="Proteomes" id="UP001642260"/>
    </source>
</evidence>
<keyword evidence="3" id="KW-1185">Reference proteome</keyword>
<comment type="caution">
    <text evidence="2">The sequence shown here is derived from an EMBL/GenBank/DDBJ whole genome shotgun (WGS) entry which is preliminary data.</text>
</comment>
<dbReference type="Proteomes" id="UP001642260">
    <property type="component" value="Unassembled WGS sequence"/>
</dbReference>
<dbReference type="EMBL" id="CAKOAT010162710">
    <property type="protein sequence ID" value="CAH8349196.1"/>
    <property type="molecule type" value="Genomic_DNA"/>
</dbReference>
<sequence>MNTSFMRNTKQKVGVEAGKISIDPVKRPTQSTSMIIKGLSVPGQQSNSALDLIERIRQRCGKTMGSDLNKQVEGQDKKGTKKHSKRAETN</sequence>
<evidence type="ECO:0000313" key="2">
    <source>
        <dbReference type="EMBL" id="CAH8349196.1"/>
    </source>
</evidence>
<name>A0ABC8K579_ERUVS</name>
<feature type="region of interest" description="Disordered" evidence="1">
    <location>
        <begin position="61"/>
        <end position="90"/>
    </location>
</feature>
<dbReference type="AlphaFoldDB" id="A0ABC8K579"/>
<proteinExistence type="predicted"/>
<gene>
    <name evidence="2" type="ORF">ERUC_LOCUS17599</name>
</gene>